<dbReference type="Proteomes" id="UP000218231">
    <property type="component" value="Unassembled WGS sequence"/>
</dbReference>
<organism evidence="2 3">
    <name type="scientific">Diploscapter pachys</name>
    <dbReference type="NCBI Taxonomy" id="2018661"/>
    <lineage>
        <taxon>Eukaryota</taxon>
        <taxon>Metazoa</taxon>
        <taxon>Ecdysozoa</taxon>
        <taxon>Nematoda</taxon>
        <taxon>Chromadorea</taxon>
        <taxon>Rhabditida</taxon>
        <taxon>Rhabditina</taxon>
        <taxon>Rhabditomorpha</taxon>
        <taxon>Rhabditoidea</taxon>
        <taxon>Rhabditidae</taxon>
        <taxon>Diploscapter</taxon>
    </lineage>
</organism>
<name>A0A2A2KE54_9BILA</name>
<feature type="region of interest" description="Disordered" evidence="1">
    <location>
        <begin position="1"/>
        <end position="105"/>
    </location>
</feature>
<evidence type="ECO:0000313" key="2">
    <source>
        <dbReference type="EMBL" id="PAV72264.1"/>
    </source>
</evidence>
<gene>
    <name evidence="2" type="ORF">WR25_00075</name>
</gene>
<evidence type="ECO:0000256" key="1">
    <source>
        <dbReference type="SAM" id="MobiDB-lite"/>
    </source>
</evidence>
<keyword evidence="3" id="KW-1185">Reference proteome</keyword>
<feature type="compositionally biased region" description="Polar residues" evidence="1">
    <location>
        <begin position="79"/>
        <end position="92"/>
    </location>
</feature>
<dbReference type="EMBL" id="LIAE01008837">
    <property type="protein sequence ID" value="PAV72264.1"/>
    <property type="molecule type" value="Genomic_DNA"/>
</dbReference>
<accession>A0A2A2KE54</accession>
<proteinExistence type="predicted"/>
<sequence>MPNCEFFSDLKNPKSKSQQQQPSKTKQPTESGKNEKDKDKEDKDRKKKEKDHEKDKFKKKKMTLDQLTPTEREALRTRLISSKQGPYQSTPSAELRSTEPQPNRP</sequence>
<protein>
    <submittedName>
        <fullName evidence="2">Uncharacterized protein</fullName>
    </submittedName>
</protein>
<comment type="caution">
    <text evidence="2">The sequence shown here is derived from an EMBL/GenBank/DDBJ whole genome shotgun (WGS) entry which is preliminary data.</text>
</comment>
<dbReference type="AlphaFoldDB" id="A0A2A2KE54"/>
<feature type="compositionally biased region" description="Basic and acidic residues" evidence="1">
    <location>
        <begin position="32"/>
        <end position="56"/>
    </location>
</feature>
<evidence type="ECO:0000313" key="3">
    <source>
        <dbReference type="Proteomes" id="UP000218231"/>
    </source>
</evidence>
<feature type="compositionally biased region" description="Low complexity" evidence="1">
    <location>
        <begin position="15"/>
        <end position="29"/>
    </location>
</feature>
<reference evidence="2 3" key="1">
    <citation type="journal article" date="2017" name="Curr. Biol.">
        <title>Genome architecture and evolution of a unichromosomal asexual nematode.</title>
        <authorList>
            <person name="Fradin H."/>
            <person name="Zegar C."/>
            <person name="Gutwein M."/>
            <person name="Lucas J."/>
            <person name="Kovtun M."/>
            <person name="Corcoran D."/>
            <person name="Baugh L.R."/>
            <person name="Kiontke K."/>
            <person name="Gunsalus K."/>
            <person name="Fitch D.H."/>
            <person name="Piano F."/>
        </authorList>
    </citation>
    <scope>NUCLEOTIDE SEQUENCE [LARGE SCALE GENOMIC DNA]</scope>
    <source>
        <strain evidence="2">PF1309</strain>
    </source>
</reference>